<dbReference type="Proteomes" id="UP000094527">
    <property type="component" value="Unassembled WGS sequence"/>
</dbReference>
<keyword evidence="2" id="KW-1185">Reference proteome</keyword>
<reference evidence="1 2" key="1">
    <citation type="journal article" date="2016" name="Genome Biol. Evol.">
        <title>Gene Family Evolution Reflects Adaptation to Soil Environmental Stressors in the Genome of the Collembolan Orchesella cincta.</title>
        <authorList>
            <person name="Faddeeva-Vakhrusheva A."/>
            <person name="Derks M.F."/>
            <person name="Anvar S.Y."/>
            <person name="Agamennone V."/>
            <person name="Suring W."/>
            <person name="Smit S."/>
            <person name="van Straalen N.M."/>
            <person name="Roelofs D."/>
        </authorList>
    </citation>
    <scope>NUCLEOTIDE SEQUENCE [LARGE SCALE GENOMIC DNA]</scope>
    <source>
        <tissue evidence="1">Mixed pool</tissue>
    </source>
</reference>
<proteinExistence type="predicted"/>
<organism evidence="1 2">
    <name type="scientific">Orchesella cincta</name>
    <name type="common">Springtail</name>
    <name type="synonym">Podura cincta</name>
    <dbReference type="NCBI Taxonomy" id="48709"/>
    <lineage>
        <taxon>Eukaryota</taxon>
        <taxon>Metazoa</taxon>
        <taxon>Ecdysozoa</taxon>
        <taxon>Arthropoda</taxon>
        <taxon>Hexapoda</taxon>
        <taxon>Collembola</taxon>
        <taxon>Entomobryomorpha</taxon>
        <taxon>Entomobryoidea</taxon>
        <taxon>Orchesellidae</taxon>
        <taxon>Orchesellinae</taxon>
        <taxon>Orchesella</taxon>
    </lineage>
</organism>
<dbReference type="AlphaFoldDB" id="A0A1D2MV36"/>
<accession>A0A1D2MV36</accession>
<dbReference type="EMBL" id="LJIJ01000525">
    <property type="protein sequence ID" value="ODM96575.1"/>
    <property type="molecule type" value="Genomic_DNA"/>
</dbReference>
<sequence length="150" mass="16994">MAKEVHQRDVVVLLRNDVKLAKEWKFLYHNLHLMRDDTFAIERLLNQTNCPFELMNAIVGQLVSEKGSDATIRVLADALVQTQHVFIKDVLLEKFPAEAKIVSFKFEGKTGGKDADNNTAPALTKEDKLIQKKVCQSYEAEERFVSGSLC</sequence>
<protein>
    <submittedName>
        <fullName evidence="1">Uncharacterized protein</fullName>
    </submittedName>
</protein>
<evidence type="ECO:0000313" key="2">
    <source>
        <dbReference type="Proteomes" id="UP000094527"/>
    </source>
</evidence>
<name>A0A1D2MV36_ORCCI</name>
<gene>
    <name evidence="1" type="ORF">Ocin01_10105</name>
</gene>
<evidence type="ECO:0000313" key="1">
    <source>
        <dbReference type="EMBL" id="ODM96575.1"/>
    </source>
</evidence>
<comment type="caution">
    <text evidence="1">The sequence shown here is derived from an EMBL/GenBank/DDBJ whole genome shotgun (WGS) entry which is preliminary data.</text>
</comment>